<dbReference type="CDD" id="cd03004">
    <property type="entry name" value="PDI_a_ERdj5_C"/>
    <property type="match status" value="1"/>
</dbReference>
<dbReference type="InterPro" id="IPR017937">
    <property type="entry name" value="Thioredoxin_CS"/>
</dbReference>
<accession>A0A8R1UUC9</accession>
<dbReference type="AlphaFoldDB" id="A0A2A6BSD8"/>
<evidence type="ECO:0000256" key="3">
    <source>
        <dbReference type="ARBA" id="ARBA00020921"/>
    </source>
</evidence>
<dbReference type="GO" id="GO:0005789">
    <property type="term" value="C:endoplasmic reticulum membrane"/>
    <property type="evidence" value="ECO:0007669"/>
    <property type="project" value="UniProtKB-SubCell"/>
</dbReference>
<dbReference type="SUPFAM" id="SSF46565">
    <property type="entry name" value="Chaperone J-domain"/>
    <property type="match status" value="1"/>
</dbReference>
<dbReference type="GO" id="GO:0015035">
    <property type="term" value="F:protein-disulfide reductase activity"/>
    <property type="evidence" value="ECO:0000318"/>
    <property type="project" value="GO_Central"/>
</dbReference>
<accession>A0A2A6BSD8</accession>
<evidence type="ECO:0000256" key="2">
    <source>
        <dbReference type="ARBA" id="ARBA00020920"/>
    </source>
</evidence>
<dbReference type="Gene3D" id="1.10.287.110">
    <property type="entry name" value="DnaJ domain"/>
    <property type="match status" value="1"/>
</dbReference>
<dbReference type="InterPro" id="IPR001623">
    <property type="entry name" value="DnaJ_domain"/>
</dbReference>
<dbReference type="SMART" id="SM00271">
    <property type="entry name" value="DnaJ"/>
    <property type="match status" value="1"/>
</dbReference>
<dbReference type="InterPro" id="IPR052460">
    <property type="entry name" value="ER_disulfide_reductase"/>
</dbReference>
<dbReference type="CDD" id="cd06257">
    <property type="entry name" value="DnaJ"/>
    <property type="match status" value="1"/>
</dbReference>
<evidence type="ECO:0000313" key="7">
    <source>
        <dbReference type="EnsemblMetazoa" id="PPA37248.1"/>
    </source>
</evidence>
<evidence type="ECO:0000256" key="5">
    <source>
        <dbReference type="ARBA" id="ARBA00035002"/>
    </source>
</evidence>
<dbReference type="PANTHER" id="PTHR44340:SF1">
    <property type="entry name" value="DNAJ HOMOLOG SUBFAMILY C MEMBER 10"/>
    <property type="match status" value="1"/>
</dbReference>
<evidence type="ECO:0000313" key="8">
    <source>
        <dbReference type="Proteomes" id="UP000005239"/>
    </source>
</evidence>
<dbReference type="FunFam" id="1.10.287.110:FF:000029">
    <property type="entry name" value="DnaJ homolog subfamily C member 10"/>
    <property type="match status" value="1"/>
</dbReference>
<dbReference type="PROSITE" id="PS00636">
    <property type="entry name" value="DNAJ_1"/>
    <property type="match status" value="1"/>
</dbReference>
<organism evidence="7 8">
    <name type="scientific">Pristionchus pacificus</name>
    <name type="common">Parasitic nematode worm</name>
    <dbReference type="NCBI Taxonomy" id="54126"/>
    <lineage>
        <taxon>Eukaryota</taxon>
        <taxon>Metazoa</taxon>
        <taxon>Ecdysozoa</taxon>
        <taxon>Nematoda</taxon>
        <taxon>Chromadorea</taxon>
        <taxon>Rhabditida</taxon>
        <taxon>Rhabditina</taxon>
        <taxon>Diplogasteromorpha</taxon>
        <taxon>Diplogasteroidea</taxon>
        <taxon>Neodiplogasteridae</taxon>
        <taxon>Pristionchus</taxon>
    </lineage>
</organism>
<dbReference type="InterPro" id="IPR036249">
    <property type="entry name" value="Thioredoxin-like_sf"/>
</dbReference>
<evidence type="ECO:0000256" key="1">
    <source>
        <dbReference type="ARBA" id="ARBA00004163"/>
    </source>
</evidence>
<sequence length="786" mass="88996">FQGMQIYTLLLLSIGSIALAEDFYGLLGVAKDADDRTIRRAFKKLAVAKHPDKNPHNENAHSEFVKINRAYEVLKDEELRKKYDQYGEEGLKDDFQGGGQQYQSWQFYNENFGIYDEDQEITTLSRADFQKNVVDSGEIWFVNFYSTFCSHCHTLAPTWRKFAQAMEGVIRIGAVNCAEDPMLCQSQRVMGYPSLVLYPSGMFYQGQRDVEVMIDFAMKYVKAEILHLTKDNYVALTEEWKDYADKPWIVDFCDDTDRCLSPLNRRKLSAMLAGLVNVGTVKCVHGEADELCEVLGRTEGVVYYSAGNVDTESEKELSSLDPRELAAAALSYMPGVEKARPDDVKEMFDHEEAVGAGTVLYFVNAAADVPDEMKKLPILFPNIKINFAECSKLDGLCAKYLDPAKLPTAVLFKRNLGYDINYGKSSTARDVAAFIRESMVSPMVVLSADRLQREIESGHLWMVDHFAPWCPPCMKLMGELRRIHSTLEEGSEMVNLKIGTVDCVKYKEVCQRAGIQSYPTSLLHFAGKHYRSVGSHTAEQIVDFIDNSLHPSVVELTLQSFQELVANRAEDETWIVDFFAPWCGPCQQLAPEYQKVARGFADEEEEKLKFGSIDCQAHGHFCGQHGVRGYPTIRAYPHGGQVQHKDYPANMWRNADSISRWVYSLLPSLVVDMGNDFFTEVLPSSEPWLVDFYAPWCGHCVQFAPYFEQIAKALEGRVKLAKINCDAWPQVCSGAQIRAFPTIRFFIGTNGGKQDHFGMGIQSHHRDQIISIIEQQLQSRQIRDEL</sequence>
<dbReference type="EnsemblMetazoa" id="PPA37248.1">
    <property type="protein sequence ID" value="PPA37248.1"/>
    <property type="gene ID" value="WBGene00275617"/>
</dbReference>
<reference evidence="7" key="2">
    <citation type="submission" date="2022-06" db="UniProtKB">
        <authorList>
            <consortium name="EnsemblMetazoa"/>
        </authorList>
    </citation>
    <scope>IDENTIFICATION</scope>
    <source>
        <strain evidence="7">PS312</strain>
    </source>
</reference>
<keyword evidence="4" id="KW-0072">Autophagy</keyword>
<dbReference type="Pfam" id="PF00085">
    <property type="entry name" value="Thioredoxin"/>
    <property type="match status" value="4"/>
</dbReference>
<dbReference type="InterPro" id="IPR036869">
    <property type="entry name" value="J_dom_sf"/>
</dbReference>
<dbReference type="SUPFAM" id="SSF52833">
    <property type="entry name" value="Thioredoxin-like"/>
    <property type="match status" value="4"/>
</dbReference>
<keyword evidence="8" id="KW-1185">Reference proteome</keyword>
<dbReference type="PROSITE" id="PS00194">
    <property type="entry name" value="THIOREDOXIN_1"/>
    <property type="match status" value="2"/>
</dbReference>
<dbReference type="Proteomes" id="UP000005239">
    <property type="component" value="Unassembled WGS sequence"/>
</dbReference>
<dbReference type="InterPro" id="IPR035674">
    <property type="entry name" value="ERdj5_TRX_C"/>
</dbReference>
<gene>
    <name evidence="7" type="primary">WBGene00275617</name>
</gene>
<dbReference type="Gene3D" id="3.40.30.10">
    <property type="entry name" value="Glutaredoxin"/>
    <property type="match status" value="6"/>
</dbReference>
<dbReference type="GO" id="GO:0005788">
    <property type="term" value="C:endoplasmic reticulum lumen"/>
    <property type="evidence" value="ECO:0000318"/>
    <property type="project" value="GO_Central"/>
</dbReference>
<dbReference type="OrthoDB" id="5810603at2759"/>
<comment type="function">
    <text evidence="5">Plays an important role in regulating the size of autophagosomes during the formation process.</text>
</comment>
<evidence type="ECO:0000256" key="4">
    <source>
        <dbReference type="ARBA" id="ARBA00023006"/>
    </source>
</evidence>
<dbReference type="GO" id="GO:0051787">
    <property type="term" value="F:misfolded protein binding"/>
    <property type="evidence" value="ECO:0000318"/>
    <property type="project" value="GO_Central"/>
</dbReference>
<reference evidence="8" key="1">
    <citation type="journal article" date="2008" name="Nat. Genet.">
        <title>The Pristionchus pacificus genome provides a unique perspective on nematode lifestyle and parasitism.</title>
        <authorList>
            <person name="Dieterich C."/>
            <person name="Clifton S.W."/>
            <person name="Schuster L.N."/>
            <person name="Chinwalla A."/>
            <person name="Delehaunty K."/>
            <person name="Dinkelacker I."/>
            <person name="Fulton L."/>
            <person name="Fulton R."/>
            <person name="Godfrey J."/>
            <person name="Minx P."/>
            <person name="Mitreva M."/>
            <person name="Roeseler W."/>
            <person name="Tian H."/>
            <person name="Witte H."/>
            <person name="Yang S.P."/>
            <person name="Wilson R.K."/>
            <person name="Sommer R.J."/>
        </authorList>
    </citation>
    <scope>NUCLEOTIDE SEQUENCE [LARGE SCALE GENOMIC DNA]</scope>
    <source>
        <strain evidence="8">PS312</strain>
    </source>
</reference>
<comment type="subcellular location">
    <subcellularLocation>
        <location evidence="1">Endoplasmic reticulum membrane</location>
        <topology evidence="1">Single-pass type IV membrane protein</topology>
    </subcellularLocation>
</comment>
<dbReference type="Pfam" id="PF00226">
    <property type="entry name" value="DnaJ"/>
    <property type="match status" value="1"/>
</dbReference>
<dbReference type="PROSITE" id="PS50076">
    <property type="entry name" value="DNAJ_2"/>
    <property type="match status" value="1"/>
</dbReference>
<dbReference type="PROSITE" id="PS51352">
    <property type="entry name" value="THIOREDOXIN_2"/>
    <property type="match status" value="3"/>
</dbReference>
<dbReference type="PRINTS" id="PR00625">
    <property type="entry name" value="JDOMAIN"/>
</dbReference>
<evidence type="ECO:0000256" key="6">
    <source>
        <dbReference type="ARBA" id="ARBA00035043"/>
    </source>
</evidence>
<dbReference type="PANTHER" id="PTHR44340">
    <property type="entry name" value="DNAJ HOMOLOG SUBFAMILY C MEMBER 10"/>
    <property type="match status" value="1"/>
</dbReference>
<name>A0A2A6BSD8_PRIPA</name>
<dbReference type="GO" id="GO:0006914">
    <property type="term" value="P:autophagy"/>
    <property type="evidence" value="ECO:0007669"/>
    <property type="project" value="UniProtKB-KW"/>
</dbReference>
<dbReference type="InterPro" id="IPR013766">
    <property type="entry name" value="Thioredoxin_domain"/>
</dbReference>
<dbReference type="PRINTS" id="PR00421">
    <property type="entry name" value="THIOREDOXIN"/>
</dbReference>
<dbReference type="GO" id="GO:0016671">
    <property type="term" value="F:oxidoreductase activity, acting on a sulfur group of donors, disulfide as acceptor"/>
    <property type="evidence" value="ECO:0000318"/>
    <property type="project" value="GO_Central"/>
</dbReference>
<proteinExistence type="predicted"/>
<protein>
    <recommendedName>
        <fullName evidence="2">DnaJ homolog subfamily C member 10</fullName>
    </recommendedName>
    <alternativeName>
        <fullName evidence="3">DnaJ homolog subfamily C member 16</fullName>
    </alternativeName>
    <alternativeName>
        <fullName evidence="6">Endoplasmic reticulum DNA J domain-containing protein 8</fullName>
    </alternativeName>
</protein>
<dbReference type="GO" id="GO:0036498">
    <property type="term" value="P:IRE1-mediated unfolded protein response"/>
    <property type="evidence" value="ECO:0000318"/>
    <property type="project" value="GO_Central"/>
</dbReference>
<dbReference type="InterPro" id="IPR018253">
    <property type="entry name" value="DnaJ_domain_CS"/>
</dbReference>